<feature type="compositionally biased region" description="Basic and acidic residues" evidence="1">
    <location>
        <begin position="27"/>
        <end position="37"/>
    </location>
</feature>
<dbReference type="AlphaFoldDB" id="J9GDX4"/>
<organism evidence="2">
    <name type="scientific">gut metagenome</name>
    <dbReference type="NCBI Taxonomy" id="749906"/>
    <lineage>
        <taxon>unclassified sequences</taxon>
        <taxon>metagenomes</taxon>
        <taxon>organismal metagenomes</taxon>
    </lineage>
</organism>
<evidence type="ECO:0000256" key="1">
    <source>
        <dbReference type="SAM" id="MobiDB-lite"/>
    </source>
</evidence>
<evidence type="ECO:0000313" key="2">
    <source>
        <dbReference type="EMBL" id="EJX05089.1"/>
    </source>
</evidence>
<protein>
    <submittedName>
        <fullName evidence="2">Uncharacterized protein</fullName>
    </submittedName>
</protein>
<feature type="compositionally biased region" description="Basic and acidic residues" evidence="1">
    <location>
        <begin position="7"/>
        <end position="20"/>
    </location>
</feature>
<accession>J9GDX4</accession>
<proteinExistence type="predicted"/>
<feature type="region of interest" description="Disordered" evidence="1">
    <location>
        <begin position="1"/>
        <end position="37"/>
    </location>
</feature>
<gene>
    <name evidence="2" type="ORF">EVA_06803</name>
</gene>
<sequence length="37" mass="4401">MTVNSNHEGKENGRREEMINKRKNIKCRVDLNRKNST</sequence>
<name>J9GDX4_9ZZZZ</name>
<comment type="caution">
    <text evidence="2">The sequence shown here is derived from an EMBL/GenBank/DDBJ whole genome shotgun (WGS) entry which is preliminary data.</text>
</comment>
<reference evidence="2" key="1">
    <citation type="journal article" date="2012" name="PLoS ONE">
        <title>Gene sets for utilization of primary and secondary nutrition supplies in the distal gut of endangered iberian lynx.</title>
        <authorList>
            <person name="Alcaide M."/>
            <person name="Messina E."/>
            <person name="Richter M."/>
            <person name="Bargiela R."/>
            <person name="Peplies J."/>
            <person name="Huws S.A."/>
            <person name="Newbold C.J."/>
            <person name="Golyshin P.N."/>
            <person name="Simon M.A."/>
            <person name="Lopez G."/>
            <person name="Yakimov M.M."/>
            <person name="Ferrer M."/>
        </authorList>
    </citation>
    <scope>NUCLEOTIDE SEQUENCE</scope>
</reference>
<dbReference type="EMBL" id="AMCI01001583">
    <property type="protein sequence ID" value="EJX05089.1"/>
    <property type="molecule type" value="Genomic_DNA"/>
</dbReference>